<protein>
    <recommendedName>
        <fullName evidence="4">DUF4352 domain-containing protein</fullName>
    </recommendedName>
</protein>
<keyword evidence="1" id="KW-1133">Transmembrane helix</keyword>
<accession>A0ABQ1NRT8</accession>
<dbReference type="EMBL" id="BMKI01000001">
    <property type="protein sequence ID" value="GGC82264.1"/>
    <property type="molecule type" value="Genomic_DNA"/>
</dbReference>
<reference evidence="3" key="1">
    <citation type="journal article" date="2019" name="Int. J. Syst. Evol. Microbiol.">
        <title>The Global Catalogue of Microorganisms (GCM) 10K type strain sequencing project: providing services to taxonomists for standard genome sequencing and annotation.</title>
        <authorList>
            <consortium name="The Broad Institute Genomics Platform"/>
            <consortium name="The Broad Institute Genome Sequencing Center for Infectious Disease"/>
            <person name="Wu L."/>
            <person name="Ma J."/>
        </authorList>
    </citation>
    <scope>NUCLEOTIDE SEQUENCE [LARGE SCALE GENOMIC DNA]</scope>
    <source>
        <strain evidence="3">CGMCC 1.15942</strain>
    </source>
</reference>
<keyword evidence="3" id="KW-1185">Reference proteome</keyword>
<sequence>MKKRKKMIISIFIGIIILGLIITAIYMRTYRKEAGVIEMKSNDSSYITGAIDNRNKEVQLVIENKTTSPENFIVEFYNSEDNLINSEKVTKKKYEKKIKVAKNDMLNIKIISPSKKEASFKYLKKEKIDLW</sequence>
<comment type="caution">
    <text evidence="2">The sequence shown here is derived from an EMBL/GenBank/DDBJ whole genome shotgun (WGS) entry which is preliminary data.</text>
</comment>
<dbReference type="RefSeq" id="WP_088268847.1">
    <property type="nucleotide sequence ID" value="NZ_BMKI01000001.1"/>
</dbReference>
<proteinExistence type="predicted"/>
<gene>
    <name evidence="2" type="ORF">GCM10011573_09920</name>
</gene>
<evidence type="ECO:0000313" key="3">
    <source>
        <dbReference type="Proteomes" id="UP000630615"/>
    </source>
</evidence>
<keyword evidence="1" id="KW-0472">Membrane</keyword>
<evidence type="ECO:0000256" key="1">
    <source>
        <dbReference type="SAM" id="Phobius"/>
    </source>
</evidence>
<organism evidence="2 3">
    <name type="scientific">Enterococcus wangshanyuanii</name>
    <dbReference type="NCBI Taxonomy" id="2005703"/>
    <lineage>
        <taxon>Bacteria</taxon>
        <taxon>Bacillati</taxon>
        <taxon>Bacillota</taxon>
        <taxon>Bacilli</taxon>
        <taxon>Lactobacillales</taxon>
        <taxon>Enterococcaceae</taxon>
        <taxon>Enterococcus</taxon>
    </lineage>
</organism>
<dbReference type="Proteomes" id="UP000630615">
    <property type="component" value="Unassembled WGS sequence"/>
</dbReference>
<evidence type="ECO:0000313" key="2">
    <source>
        <dbReference type="EMBL" id="GGC82264.1"/>
    </source>
</evidence>
<evidence type="ECO:0008006" key="4">
    <source>
        <dbReference type="Google" id="ProtNLM"/>
    </source>
</evidence>
<name>A0ABQ1NRT8_9ENTE</name>
<keyword evidence="1" id="KW-0812">Transmembrane</keyword>
<feature type="transmembrane region" description="Helical" evidence="1">
    <location>
        <begin position="7"/>
        <end position="27"/>
    </location>
</feature>